<accession>A0A250E8J0</accession>
<evidence type="ECO:0000313" key="3">
    <source>
        <dbReference type="Proteomes" id="UP000242855"/>
    </source>
</evidence>
<gene>
    <name evidence="2" type="ORF">CGC48_04835</name>
</gene>
<feature type="transmembrane region" description="Helical" evidence="1">
    <location>
        <begin position="212"/>
        <end position="231"/>
    </location>
</feature>
<feature type="transmembrane region" description="Helical" evidence="1">
    <location>
        <begin position="106"/>
        <end position="123"/>
    </location>
</feature>
<feature type="transmembrane region" description="Helical" evidence="1">
    <location>
        <begin position="158"/>
        <end position="177"/>
    </location>
</feature>
<keyword evidence="1" id="KW-0472">Membrane</keyword>
<dbReference type="EMBL" id="CP022378">
    <property type="protein sequence ID" value="ATA68016.1"/>
    <property type="molecule type" value="Genomic_DNA"/>
</dbReference>
<sequence length="285" mass="34022">MKILLTLQSYIFLNFFTKIYMKNNSAVISIFSLIIFAFSTYYFSNVCSIFEHLLNDIVINDSLKISIVTTLSCFTISLLPSLVIYFSDNRDILTKLNFRESFQNELPFTFLTLLILFAIFLFLQQKNAYRGINLIFIFNIFFYYFLGFQQLFKHTNLGFLPITIIVSIISMLPNWFMLKQLQYFPIFGITLLENFIAFLIVGWIYIEWKYNLWLLCFLSVMTDFFFVISDFESVTSTEQPFFKNPFFYKILTYILVIIFTFAYKKMKKVSFTIYNSNIWKKTHIK</sequence>
<keyword evidence="1" id="KW-1133">Transmembrane helix</keyword>
<keyword evidence="1" id="KW-0812">Transmembrane</keyword>
<dbReference type="Proteomes" id="UP000242855">
    <property type="component" value="Chromosome"/>
</dbReference>
<evidence type="ECO:0000256" key="1">
    <source>
        <dbReference type="SAM" id="Phobius"/>
    </source>
</evidence>
<dbReference type="AlphaFoldDB" id="A0A250E8J0"/>
<proteinExistence type="predicted"/>
<name>A0A250E8J0_9FLAO</name>
<feature type="transmembrane region" description="Helical" evidence="1">
    <location>
        <begin position="63"/>
        <end position="86"/>
    </location>
</feature>
<feature type="transmembrane region" description="Helical" evidence="1">
    <location>
        <begin position="183"/>
        <end position="205"/>
    </location>
</feature>
<protein>
    <submittedName>
        <fullName evidence="2">Uncharacterized protein</fullName>
    </submittedName>
</protein>
<feature type="transmembrane region" description="Helical" evidence="1">
    <location>
        <begin position="26"/>
        <end position="43"/>
    </location>
</feature>
<evidence type="ECO:0000313" key="2">
    <source>
        <dbReference type="EMBL" id="ATA68016.1"/>
    </source>
</evidence>
<feature type="transmembrane region" description="Helical" evidence="1">
    <location>
        <begin position="246"/>
        <end position="263"/>
    </location>
</feature>
<dbReference type="KEGG" id="ccyn:CGC48_04835"/>
<feature type="transmembrane region" description="Helical" evidence="1">
    <location>
        <begin position="129"/>
        <end position="146"/>
    </location>
</feature>
<organism evidence="2 3">
    <name type="scientific">Capnocytophaga cynodegmi</name>
    <dbReference type="NCBI Taxonomy" id="28189"/>
    <lineage>
        <taxon>Bacteria</taxon>
        <taxon>Pseudomonadati</taxon>
        <taxon>Bacteroidota</taxon>
        <taxon>Flavobacteriia</taxon>
        <taxon>Flavobacteriales</taxon>
        <taxon>Flavobacteriaceae</taxon>
        <taxon>Capnocytophaga</taxon>
    </lineage>
</organism>
<reference evidence="2 3" key="1">
    <citation type="journal article" date="2017" name="Genome Announc.">
        <title>Twelve Complete Reference Genomes of Clinical Isolates in the Capnocytophaga Genus.</title>
        <authorList>
            <person name="Villarma A."/>
            <person name="Gulvik C.A."/>
            <person name="Rowe L.A."/>
            <person name="Sheth M."/>
            <person name="Juieng P."/>
            <person name="Nicholson A.C."/>
            <person name="Loparev V.N."/>
            <person name="McQuiston J.R."/>
        </authorList>
    </citation>
    <scope>NUCLEOTIDE SEQUENCE [LARGE SCALE GENOMIC DNA]</scope>
    <source>
        <strain evidence="2 3">G7591</strain>
    </source>
</reference>